<reference evidence="10" key="1">
    <citation type="submission" date="2023-07" db="EMBL/GenBank/DDBJ databases">
        <title>Genome content predicts the carbon catabolic preferences of heterotrophic bacteria.</title>
        <authorList>
            <person name="Gralka M."/>
        </authorList>
    </citation>
    <scope>NUCLEOTIDE SEQUENCE</scope>
    <source>
        <strain evidence="10">E2R20</strain>
    </source>
</reference>
<keyword evidence="3" id="KW-0547">Nucleotide-binding</keyword>
<evidence type="ECO:0000256" key="2">
    <source>
        <dbReference type="ARBA" id="ARBA00022448"/>
    </source>
</evidence>
<dbReference type="InterPro" id="IPR017871">
    <property type="entry name" value="ABC_transporter-like_CS"/>
</dbReference>
<evidence type="ECO:0000256" key="1">
    <source>
        <dbReference type="ARBA" id="ARBA00005417"/>
    </source>
</evidence>
<dbReference type="PROSITE" id="PS50893">
    <property type="entry name" value="ABC_TRANSPORTER_2"/>
    <property type="match status" value="1"/>
</dbReference>
<accession>A0AAW7YPB3</accession>
<dbReference type="SUPFAM" id="SSF52540">
    <property type="entry name" value="P-loop containing nucleoside triphosphate hydrolases"/>
    <property type="match status" value="1"/>
</dbReference>
<dbReference type="PANTHER" id="PTHR43117:SF4">
    <property type="entry name" value="OSMOPROTECTANT IMPORT ATP-BINDING PROTEIN OSMV"/>
    <property type="match status" value="1"/>
</dbReference>
<dbReference type="PROSITE" id="PS00211">
    <property type="entry name" value="ABC_TRANSPORTER_1"/>
    <property type="match status" value="1"/>
</dbReference>
<evidence type="ECO:0000256" key="7">
    <source>
        <dbReference type="ARBA" id="ARBA00066388"/>
    </source>
</evidence>
<evidence type="ECO:0000256" key="4">
    <source>
        <dbReference type="ARBA" id="ARBA00022840"/>
    </source>
</evidence>
<sequence>MIEFKNVTKRYGNHVAVDDVSFNIKEGEFFVLIGPSGCGKTTTLKMINRLIPLSEGYIYFNNKPISDYPVYEMRWDIGYVLQQIALFPHMTIKENIAQVPQMKKWKDKDIDARVDELLKMIGLEPETYKNRMPDELSGGQRQRVGVVRALAADPPVIIMDEPFSALDPISREKLQDDLIELQTKIKKTIVFVTHDIQEAMKLGDRICLLNDGHVEQIDTPLGFQQQPQSEFVKQFMGNHLNRHKSKVQLKELSIDRPIDEVSVMNNYPEISNQQYLEDIYQTLIANEAVIVVDEQSQQKNLLKREDVFEYLSVTKEGNDNA</sequence>
<comment type="subunit">
    <text evidence="6">The complex is composed of two ATP-binding proteins (OpuCA), two transmembrane proteins (OpuCB and OpuCD) and a solute-binding protein (OpuCC).</text>
</comment>
<dbReference type="SMART" id="SM00382">
    <property type="entry name" value="AAA"/>
    <property type="match status" value="1"/>
</dbReference>
<evidence type="ECO:0000256" key="5">
    <source>
        <dbReference type="ARBA" id="ARBA00052482"/>
    </source>
</evidence>
<dbReference type="RefSeq" id="WP_303520460.1">
    <property type="nucleotide sequence ID" value="NZ_JAUOQO010000002.1"/>
</dbReference>
<evidence type="ECO:0000313" key="11">
    <source>
        <dbReference type="Proteomes" id="UP001170310"/>
    </source>
</evidence>
<dbReference type="FunFam" id="3.40.50.300:FF:000425">
    <property type="entry name" value="Probable ABC transporter, ATP-binding subunit"/>
    <property type="match status" value="1"/>
</dbReference>
<comment type="catalytic activity">
    <reaction evidence="5">
        <text>a quaternary ammonium(out) + ATP + H2O = a quaternary ammonium(in) + ADP + phosphate + H(+)</text>
        <dbReference type="Rhea" id="RHEA:11036"/>
        <dbReference type="ChEBI" id="CHEBI:15377"/>
        <dbReference type="ChEBI" id="CHEBI:15378"/>
        <dbReference type="ChEBI" id="CHEBI:30616"/>
        <dbReference type="ChEBI" id="CHEBI:35267"/>
        <dbReference type="ChEBI" id="CHEBI:43474"/>
        <dbReference type="ChEBI" id="CHEBI:456216"/>
        <dbReference type="EC" id="7.6.2.9"/>
    </reaction>
</comment>
<dbReference type="GO" id="GO:0016887">
    <property type="term" value="F:ATP hydrolysis activity"/>
    <property type="evidence" value="ECO:0007669"/>
    <property type="project" value="InterPro"/>
</dbReference>
<keyword evidence="2" id="KW-0813">Transport</keyword>
<name>A0AAW7YPB3_9STAP</name>
<keyword evidence="11" id="KW-1185">Reference proteome</keyword>
<evidence type="ECO:0000256" key="6">
    <source>
        <dbReference type="ARBA" id="ARBA00063934"/>
    </source>
</evidence>
<dbReference type="EMBL" id="JAUOQO010000002">
    <property type="protein sequence ID" value="MDO6573088.1"/>
    <property type="molecule type" value="Genomic_DNA"/>
</dbReference>
<dbReference type="Pfam" id="PF00005">
    <property type="entry name" value="ABC_tran"/>
    <property type="match status" value="1"/>
</dbReference>
<dbReference type="AlphaFoldDB" id="A0AAW7YPB3"/>
<dbReference type="InterPro" id="IPR003593">
    <property type="entry name" value="AAA+_ATPase"/>
</dbReference>
<protein>
    <recommendedName>
        <fullName evidence="8">Carnitine transport ATP-binding protein OpuCA</fullName>
        <ecNumber evidence="7">7.6.2.9</ecNumber>
    </recommendedName>
</protein>
<dbReference type="InterPro" id="IPR003439">
    <property type="entry name" value="ABC_transporter-like_ATP-bd"/>
</dbReference>
<keyword evidence="4 10" id="KW-0067">ATP-binding</keyword>
<dbReference type="EC" id="7.6.2.9" evidence="7"/>
<evidence type="ECO:0000259" key="9">
    <source>
        <dbReference type="PROSITE" id="PS50893"/>
    </source>
</evidence>
<comment type="caution">
    <text evidence="10">The sequence shown here is derived from an EMBL/GenBank/DDBJ whole genome shotgun (WGS) entry which is preliminary data.</text>
</comment>
<dbReference type="Gene3D" id="3.40.50.300">
    <property type="entry name" value="P-loop containing nucleotide triphosphate hydrolases"/>
    <property type="match status" value="1"/>
</dbReference>
<proteinExistence type="inferred from homology"/>
<dbReference type="PANTHER" id="PTHR43117">
    <property type="entry name" value="OSMOPROTECTANT IMPORT ATP-BINDING PROTEIN OSMV"/>
    <property type="match status" value="1"/>
</dbReference>
<comment type="similarity">
    <text evidence="1">Belongs to the ABC transporter superfamily.</text>
</comment>
<evidence type="ECO:0000313" key="10">
    <source>
        <dbReference type="EMBL" id="MDO6573088.1"/>
    </source>
</evidence>
<feature type="domain" description="ABC transporter" evidence="9">
    <location>
        <begin position="2"/>
        <end position="236"/>
    </location>
</feature>
<dbReference type="Proteomes" id="UP001170310">
    <property type="component" value="Unassembled WGS sequence"/>
</dbReference>
<gene>
    <name evidence="10" type="ORF">Q4528_02850</name>
</gene>
<evidence type="ECO:0000256" key="3">
    <source>
        <dbReference type="ARBA" id="ARBA00022741"/>
    </source>
</evidence>
<dbReference type="GO" id="GO:0015418">
    <property type="term" value="F:ABC-type quaternary ammonium compound transporting activity"/>
    <property type="evidence" value="ECO:0007669"/>
    <property type="project" value="UniProtKB-EC"/>
</dbReference>
<dbReference type="InterPro" id="IPR027417">
    <property type="entry name" value="P-loop_NTPase"/>
</dbReference>
<organism evidence="10 11">
    <name type="scientific">Staphylococcus pasteuri_A</name>
    <dbReference type="NCBI Taxonomy" id="3062664"/>
    <lineage>
        <taxon>Bacteria</taxon>
        <taxon>Bacillati</taxon>
        <taxon>Bacillota</taxon>
        <taxon>Bacilli</taxon>
        <taxon>Bacillales</taxon>
        <taxon>Staphylococcaceae</taxon>
        <taxon>Staphylococcus</taxon>
    </lineage>
</organism>
<evidence type="ECO:0000256" key="8">
    <source>
        <dbReference type="ARBA" id="ARBA00070305"/>
    </source>
</evidence>
<dbReference type="GO" id="GO:0005524">
    <property type="term" value="F:ATP binding"/>
    <property type="evidence" value="ECO:0007669"/>
    <property type="project" value="UniProtKB-KW"/>
</dbReference>